<accession>A0A8S3YYN6</accession>
<keyword evidence="2" id="KW-1185">Reference proteome</keyword>
<dbReference type="OrthoDB" id="6278306at2759"/>
<dbReference type="PANTHER" id="PTHR34487:SF1">
    <property type="entry name" value="ACYL-ACP THIOESTERASE"/>
    <property type="match status" value="1"/>
</dbReference>
<dbReference type="PANTHER" id="PTHR34487">
    <property type="entry name" value="ACYL-ACP THIOESTERASE"/>
    <property type="match status" value="1"/>
</dbReference>
<dbReference type="InterPro" id="IPR029069">
    <property type="entry name" value="HotDog_dom_sf"/>
</dbReference>
<dbReference type="Gene3D" id="3.10.129.10">
    <property type="entry name" value="Hotdog Thioesterase"/>
    <property type="match status" value="1"/>
</dbReference>
<dbReference type="EMBL" id="CAJHNH020000965">
    <property type="protein sequence ID" value="CAG5120785.1"/>
    <property type="molecule type" value="Genomic_DNA"/>
</dbReference>
<sequence length="362" mass="41041">MGYLEFKSWVSHVAGLPETHFKVSRNPLTASFRFPAFSLSDVNRDGVMDATSIMWVADSALTFAQHYPYRNNEERWIPWADVRRNHLTFISSLEIVISRRLYDRHVPKWHLGAKVSLGFIGKSTATFPAELYIPGSQEILIKQTTQINGIDKTTRKSQPFPDWFRSKYEDQCSLKQGFRLEPFSRPQETYVYRHQVLWIETDSNAHTNFTSYVKYATDGLHSAMREASKDDSTDFASGHQDATSDNVTASSITNSSFAGETASWTSDVPSEAAFSGNTAWTGSSTGRRCSRRALKDMSKDILKQGLKLLRVCYINECLEGDVVDVHLWQEAGEEFTVRCSVEKGEQLICQIVLQYFSPPAKL</sequence>
<name>A0A8S3YYN6_9EUPU</name>
<protein>
    <submittedName>
        <fullName evidence="1">Uncharacterized protein</fullName>
    </submittedName>
</protein>
<evidence type="ECO:0000313" key="1">
    <source>
        <dbReference type="EMBL" id="CAG5120785.1"/>
    </source>
</evidence>
<evidence type="ECO:0000313" key="2">
    <source>
        <dbReference type="Proteomes" id="UP000678393"/>
    </source>
</evidence>
<reference evidence="1" key="1">
    <citation type="submission" date="2021-04" db="EMBL/GenBank/DDBJ databases">
        <authorList>
            <consortium name="Molecular Ecology Group"/>
        </authorList>
    </citation>
    <scope>NUCLEOTIDE SEQUENCE</scope>
</reference>
<proteinExistence type="predicted"/>
<dbReference type="SUPFAM" id="SSF54637">
    <property type="entry name" value="Thioesterase/thiol ester dehydrase-isomerase"/>
    <property type="match status" value="1"/>
</dbReference>
<comment type="caution">
    <text evidence="1">The sequence shown here is derived from an EMBL/GenBank/DDBJ whole genome shotgun (WGS) entry which is preliminary data.</text>
</comment>
<dbReference type="Proteomes" id="UP000678393">
    <property type="component" value="Unassembled WGS sequence"/>
</dbReference>
<dbReference type="AlphaFoldDB" id="A0A8S3YYN6"/>
<organism evidence="1 2">
    <name type="scientific">Candidula unifasciata</name>
    <dbReference type="NCBI Taxonomy" id="100452"/>
    <lineage>
        <taxon>Eukaryota</taxon>
        <taxon>Metazoa</taxon>
        <taxon>Spiralia</taxon>
        <taxon>Lophotrochozoa</taxon>
        <taxon>Mollusca</taxon>
        <taxon>Gastropoda</taxon>
        <taxon>Heterobranchia</taxon>
        <taxon>Euthyneura</taxon>
        <taxon>Panpulmonata</taxon>
        <taxon>Eupulmonata</taxon>
        <taxon>Stylommatophora</taxon>
        <taxon>Helicina</taxon>
        <taxon>Helicoidea</taxon>
        <taxon>Geomitridae</taxon>
        <taxon>Candidula</taxon>
    </lineage>
</organism>
<gene>
    <name evidence="1" type="ORF">CUNI_LOCUS6343</name>
</gene>